<protein>
    <submittedName>
        <fullName evidence="1">Putative cell-surface hemin receptor</fullName>
    </submittedName>
</protein>
<dbReference type="PATRIC" id="fig|1121362.3.peg.99"/>
<evidence type="ECO:0000313" key="1">
    <source>
        <dbReference type="EMBL" id="AGF71120.1"/>
    </source>
</evidence>
<dbReference type="RefSeq" id="WP_015399544.1">
    <property type="nucleotide sequence ID" value="NC_020302.1"/>
</dbReference>
<evidence type="ECO:0000313" key="2">
    <source>
        <dbReference type="Proteomes" id="UP000011723"/>
    </source>
</evidence>
<name>M1NUD5_9CORY</name>
<accession>M1NUD5</accession>
<dbReference type="STRING" id="1121362.A605_00520"/>
<keyword evidence="1" id="KW-0675">Receptor</keyword>
<dbReference type="Proteomes" id="UP000011723">
    <property type="component" value="Chromosome"/>
</dbReference>
<dbReference type="KEGG" id="chn:A605_00520"/>
<organism evidence="1 2">
    <name type="scientific">Corynebacterium halotolerans YIM 70093 = DSM 44683</name>
    <dbReference type="NCBI Taxonomy" id="1121362"/>
    <lineage>
        <taxon>Bacteria</taxon>
        <taxon>Bacillati</taxon>
        <taxon>Actinomycetota</taxon>
        <taxon>Actinomycetes</taxon>
        <taxon>Mycobacteriales</taxon>
        <taxon>Corynebacteriaceae</taxon>
        <taxon>Corynebacterium</taxon>
    </lineage>
</organism>
<keyword evidence="2" id="KW-1185">Reference proteome</keyword>
<gene>
    <name evidence="1" type="ORF">A605_00520</name>
</gene>
<dbReference type="AlphaFoldDB" id="M1NUD5"/>
<sequence length="215" mass="20460">MNTTRCISGTTATVVAGSAPVIPAVAATDGSGVATGASNGGTFPRGASATFLGHPASPMAGGRVTGSGGAAFADGEFTSPVNAENPAIGSQCSAVTAFDGGAEPTEGEADDGIPPIASTWADPLTPATGEFSAVQMGTFAAQGAVDSLGRYAPDPGMATASLDLSFAEYHEPAPTPTAGSSSGGPGLAVLFAVPDGTAAPAADAPGAIPAPQLLA</sequence>
<reference evidence="1 2" key="1">
    <citation type="journal article" date="2012" name="Stand. Genomic Sci.">
        <title>Genome sequence of the halotolerant bacterium Corynebacterium halotolerans type strain YIM 70093(T) (= DSM 44683(T)).</title>
        <authorList>
            <person name="Ruckert C."/>
            <person name="Albersmeier A."/>
            <person name="Al-Dilaimi A."/>
            <person name="Niehaus K."/>
            <person name="Szczepanowski R."/>
            <person name="Kalinowski J."/>
        </authorList>
    </citation>
    <scope>NUCLEOTIDE SEQUENCE [LARGE SCALE GENOMIC DNA]</scope>
    <source>
        <strain evidence="1">YIM 70093</strain>
    </source>
</reference>
<dbReference type="EMBL" id="CP003697">
    <property type="protein sequence ID" value="AGF71120.1"/>
    <property type="molecule type" value="Genomic_DNA"/>
</dbReference>
<dbReference type="HOGENOM" id="CLU_1281405_0_0_11"/>
<proteinExistence type="predicted"/>